<dbReference type="Proteomes" id="UP001165063">
    <property type="component" value="Unassembled WGS sequence"/>
</dbReference>
<organism evidence="2 3">
    <name type="scientific">Ambrosiozyma monospora</name>
    <name type="common">Yeast</name>
    <name type="synonym">Endomycopsis monosporus</name>
    <dbReference type="NCBI Taxonomy" id="43982"/>
    <lineage>
        <taxon>Eukaryota</taxon>
        <taxon>Fungi</taxon>
        <taxon>Dikarya</taxon>
        <taxon>Ascomycota</taxon>
        <taxon>Saccharomycotina</taxon>
        <taxon>Pichiomycetes</taxon>
        <taxon>Pichiales</taxon>
        <taxon>Pichiaceae</taxon>
        <taxon>Ambrosiozyma</taxon>
    </lineage>
</organism>
<reference evidence="2" key="1">
    <citation type="submission" date="2023-04" db="EMBL/GenBank/DDBJ databases">
        <title>Ambrosiozyma monospora NBRC 1965.</title>
        <authorList>
            <person name="Ichikawa N."/>
            <person name="Sato H."/>
            <person name="Tonouchi N."/>
        </authorList>
    </citation>
    <scope>NUCLEOTIDE SEQUENCE</scope>
    <source>
        <strain evidence="2">NBRC 1965</strain>
    </source>
</reference>
<comment type="caution">
    <text evidence="2">The sequence shown here is derived from an EMBL/GenBank/DDBJ whole genome shotgun (WGS) entry which is preliminary data.</text>
</comment>
<feature type="compositionally biased region" description="Basic and acidic residues" evidence="1">
    <location>
        <begin position="463"/>
        <end position="486"/>
    </location>
</feature>
<feature type="compositionally biased region" description="Pro residues" evidence="1">
    <location>
        <begin position="372"/>
        <end position="386"/>
    </location>
</feature>
<name>A0A9W6YW18_AMBMO</name>
<feature type="compositionally biased region" description="Basic and acidic residues" evidence="1">
    <location>
        <begin position="420"/>
        <end position="438"/>
    </location>
</feature>
<dbReference type="EMBL" id="BSXU01001583">
    <property type="protein sequence ID" value="GMG29021.1"/>
    <property type="molecule type" value="Genomic_DNA"/>
</dbReference>
<protein>
    <submittedName>
        <fullName evidence="2">Unnamed protein product</fullName>
    </submittedName>
</protein>
<keyword evidence="3" id="KW-1185">Reference proteome</keyword>
<sequence>MNPEYYQYQLKSMDFIRQSRGISADGKIPLPTLDLSETDMTLSKEDFEDILLNIGKMPGVTNNEVKVDLFHLPFFKNFMLGLLKGKLKFDSNNEDSNTNEEEEYYCVGKITNVEKFLNIGSVQSLKINTSANSGMLVEHQSVKDKLDIIFKRAIQNYFKLPDQLNIHFANESDGLNLFAYLNCELMCVPISICLSLFRKFFENHMHPNDTNDIEMGISDKETEEFITQLQVLTLHCPQLEPVANLLAITKLGKQQFQMFISRYCNLESYNYSTIKDMSLSEIFSGPTMSTFPSLAAAIITDSPTLNRRRTERPVPVVQKDSMAQTTNIKTDSEKFLNENSQMEHDKRQAEEKKVLLTGTSNSLQYDNDDDVSPPPSPPPPPPPLPLPTEKRSIAELEPMNKIYKRVKSDKSETRQNSSEPNDHHRSMDTGKTVRRDTHSSVTSRASSRSSTLNKSSKQQQTLRDYKETQPTTLRHENTHRSIDLQKKQSVSYGEKSTARSSPNFLPGECVYLETFGPINGGTIVLLIDQATMFVVARCTINVDSFPSMVIGALKFMECRSKGKRKLKQLRLSSEILRDSGFLENYCRIRKVAMKYHPTREEDIHFLVRRLLDDTRVYVTGSRIGAHYWNCAFVHTVYTHNFKRRDGGLSPNEMLRETSDNPYRYVPFGCAAYGEDIAGTFIGFVHIPSCIYLLLDGQDRVKRVTKFSFDEHDFPYHDMPSYDPSLKTQAFSLLMDSSLIGFSSDDCTSFVTR</sequence>
<evidence type="ECO:0000256" key="1">
    <source>
        <dbReference type="SAM" id="MobiDB-lite"/>
    </source>
</evidence>
<proteinExistence type="predicted"/>
<accession>A0A9W6YW18</accession>
<dbReference type="AlphaFoldDB" id="A0A9W6YW18"/>
<evidence type="ECO:0000313" key="2">
    <source>
        <dbReference type="EMBL" id="GMG29021.1"/>
    </source>
</evidence>
<gene>
    <name evidence="2" type="ORF">Amon01_000366000</name>
</gene>
<feature type="compositionally biased region" description="Low complexity" evidence="1">
    <location>
        <begin position="439"/>
        <end position="457"/>
    </location>
</feature>
<feature type="compositionally biased region" description="Basic and acidic residues" evidence="1">
    <location>
        <begin position="330"/>
        <end position="354"/>
    </location>
</feature>
<evidence type="ECO:0000313" key="3">
    <source>
        <dbReference type="Proteomes" id="UP001165063"/>
    </source>
</evidence>
<feature type="region of interest" description="Disordered" evidence="1">
    <location>
        <begin position="304"/>
        <end position="500"/>
    </location>
</feature>